<keyword evidence="3" id="KW-1185">Reference proteome</keyword>
<proteinExistence type="predicted"/>
<organism evidence="2 3">
    <name type="scientific">Nonomuraea muscovyensis</name>
    <dbReference type="NCBI Taxonomy" id="1124761"/>
    <lineage>
        <taxon>Bacteria</taxon>
        <taxon>Bacillati</taxon>
        <taxon>Actinomycetota</taxon>
        <taxon>Actinomycetes</taxon>
        <taxon>Streptosporangiales</taxon>
        <taxon>Streptosporangiaceae</taxon>
        <taxon>Nonomuraea</taxon>
    </lineage>
</organism>
<dbReference type="AlphaFoldDB" id="A0A7X0BXA9"/>
<evidence type="ECO:0000313" key="3">
    <source>
        <dbReference type="Proteomes" id="UP000583800"/>
    </source>
</evidence>
<comment type="caution">
    <text evidence="2">The sequence shown here is derived from an EMBL/GenBank/DDBJ whole genome shotgun (WGS) entry which is preliminary data.</text>
</comment>
<sequence>MGCGCKGGNRQQFEVVTTDEKGDDKVVYTSTSEPTATAVARRYPGSTVRTKRQQTSAGPRAGA</sequence>
<evidence type="ECO:0000313" key="2">
    <source>
        <dbReference type="EMBL" id="MBB6344338.1"/>
    </source>
</evidence>
<dbReference type="RefSeq" id="WP_185082471.1">
    <property type="nucleotide sequence ID" value="NZ_JACHJB010000001.1"/>
</dbReference>
<name>A0A7X0BXA9_9ACTN</name>
<evidence type="ECO:0000256" key="1">
    <source>
        <dbReference type="SAM" id="MobiDB-lite"/>
    </source>
</evidence>
<reference evidence="2 3" key="1">
    <citation type="submission" date="2020-08" db="EMBL/GenBank/DDBJ databases">
        <title>Sequencing the genomes of 1000 actinobacteria strains.</title>
        <authorList>
            <person name="Klenk H.-P."/>
        </authorList>
    </citation>
    <scope>NUCLEOTIDE SEQUENCE [LARGE SCALE GENOMIC DNA]</scope>
    <source>
        <strain evidence="2 3">DSM 45913</strain>
    </source>
</reference>
<accession>A0A7X0BXA9</accession>
<dbReference type="Proteomes" id="UP000583800">
    <property type="component" value="Unassembled WGS sequence"/>
</dbReference>
<protein>
    <submittedName>
        <fullName evidence="2">Uncharacterized protein</fullName>
    </submittedName>
</protein>
<feature type="region of interest" description="Disordered" evidence="1">
    <location>
        <begin position="30"/>
        <end position="63"/>
    </location>
</feature>
<dbReference type="EMBL" id="JACHJB010000001">
    <property type="protein sequence ID" value="MBB6344338.1"/>
    <property type="molecule type" value="Genomic_DNA"/>
</dbReference>
<gene>
    <name evidence="2" type="ORF">FHU36_000847</name>
</gene>